<sequence length="183" mass="21059">MYHRAAVAHKKLFYSGLDISLYLKKWSCALEEKAVKATHDCSHYNVNKEDHGQNIYYTNDGEYVQKKGMNKVIYDAMYLWTMPAEYYSTKIEKPQFKAFNVTKYRNTAMLTFVNMAYDKNYEIGCNYEQCFDRNGNVTEAVVLCFYKNILTGGAEIYVLGDGKGCKDNLCPLSNTCNGLLCRL</sequence>
<dbReference type="InterPro" id="IPR014044">
    <property type="entry name" value="CAP_dom"/>
</dbReference>
<dbReference type="Gene3D" id="3.40.33.10">
    <property type="entry name" value="CAP"/>
    <property type="match status" value="1"/>
</dbReference>
<dbReference type="InterPro" id="IPR035940">
    <property type="entry name" value="CAP_sf"/>
</dbReference>
<accession>A0A2G9U302</accession>
<feature type="domain" description="SCP" evidence="1">
    <location>
        <begin position="25"/>
        <end position="139"/>
    </location>
</feature>
<dbReference type="Pfam" id="PF00188">
    <property type="entry name" value="CAP"/>
    <property type="match status" value="1"/>
</dbReference>
<evidence type="ECO:0000259" key="1">
    <source>
        <dbReference type="Pfam" id="PF00188"/>
    </source>
</evidence>
<gene>
    <name evidence="2" type="ORF">TELCIR_13754</name>
</gene>
<dbReference type="AlphaFoldDB" id="A0A2G9U302"/>
<dbReference type="Proteomes" id="UP000230423">
    <property type="component" value="Unassembled WGS sequence"/>
</dbReference>
<evidence type="ECO:0000313" key="2">
    <source>
        <dbReference type="EMBL" id="PIO64613.1"/>
    </source>
</evidence>
<dbReference type="EMBL" id="KZ349742">
    <property type="protein sequence ID" value="PIO64613.1"/>
    <property type="molecule type" value="Genomic_DNA"/>
</dbReference>
<reference evidence="2 3" key="1">
    <citation type="submission" date="2015-09" db="EMBL/GenBank/DDBJ databases">
        <title>Draft genome of the parasitic nematode Teladorsagia circumcincta isolate WARC Sus (inbred).</title>
        <authorList>
            <person name="Mitreva M."/>
        </authorList>
    </citation>
    <scope>NUCLEOTIDE SEQUENCE [LARGE SCALE GENOMIC DNA]</scope>
    <source>
        <strain evidence="2 3">S</strain>
    </source>
</reference>
<organism evidence="2 3">
    <name type="scientific">Teladorsagia circumcincta</name>
    <name type="common">Brown stomach worm</name>
    <name type="synonym">Ostertagia circumcincta</name>
    <dbReference type="NCBI Taxonomy" id="45464"/>
    <lineage>
        <taxon>Eukaryota</taxon>
        <taxon>Metazoa</taxon>
        <taxon>Ecdysozoa</taxon>
        <taxon>Nematoda</taxon>
        <taxon>Chromadorea</taxon>
        <taxon>Rhabditida</taxon>
        <taxon>Rhabditina</taxon>
        <taxon>Rhabditomorpha</taxon>
        <taxon>Strongyloidea</taxon>
        <taxon>Trichostrongylidae</taxon>
        <taxon>Teladorsagia</taxon>
    </lineage>
</organism>
<proteinExistence type="predicted"/>
<dbReference type="SUPFAM" id="SSF55797">
    <property type="entry name" value="PR-1-like"/>
    <property type="match status" value="1"/>
</dbReference>
<keyword evidence="3" id="KW-1185">Reference proteome</keyword>
<protein>
    <recommendedName>
        <fullName evidence="1">SCP domain-containing protein</fullName>
    </recommendedName>
</protein>
<name>A0A2G9U302_TELCI</name>
<evidence type="ECO:0000313" key="3">
    <source>
        <dbReference type="Proteomes" id="UP000230423"/>
    </source>
</evidence>